<comment type="caution">
    <text evidence="7">The sequence shown here is derived from an EMBL/GenBank/DDBJ whole genome shotgun (WGS) entry which is preliminary data.</text>
</comment>
<organism evidence="7 8">
    <name type="scientific">Pseudomonas fluorescens</name>
    <dbReference type="NCBI Taxonomy" id="294"/>
    <lineage>
        <taxon>Bacteria</taxon>
        <taxon>Pseudomonadati</taxon>
        <taxon>Pseudomonadota</taxon>
        <taxon>Gammaproteobacteria</taxon>
        <taxon>Pseudomonadales</taxon>
        <taxon>Pseudomonadaceae</taxon>
        <taxon>Pseudomonas</taxon>
    </lineage>
</organism>
<evidence type="ECO:0000256" key="3">
    <source>
        <dbReference type="ARBA" id="ARBA00022679"/>
    </source>
</evidence>
<dbReference type="AlphaFoldDB" id="A0A120G5C0"/>
<sequence length="598" mass="67182">METTKLKKFAQHARRLLLEQVGAKLALVLDVSSAARRENPQAVAQLEKQIAAFSREQLIDKVAYTWFNRFCALRFMDVNAYTRIRVVSPADEGQFQPEILAEAKAGHIDEDRVPEKISRQIQALLSGTAPSHDPQQEAYRLLVVAECNSFHSSMPYLFERIADYTELLMPDDLLSGNSVLAYTREALTPDACTDVEVIGWLYQFYISEKKNAVFEGLKKNQKITPENIPAATQLFTPHWIVRYLVENSLGRLWMLNHPSSSLVGQMDYYIKPEALETDCFKITRPEDIKVCDPACGSGHMLTYAFDLLYAIYEEVGTDPSEIPEKILTHNLYGIELDERAGELAAFALTMKARAKQRRFFNKAIKPNICVLEKVAFSHDELDEYITAVGRDLFTIDLRETLKQFEEADNFGSLIRPNLTSVQNVLPVLEAKDMVGNLFLAGTHAKVLQVLRMADYLSPRYAVVIANPPYMGGKGMNGRLGAWAKENYPSSKSDLFAMFIERNLDLAVPAGAVAMITMQSWMFLSSFELLRARILGQHTILSMAHLGARAFDSVGGEVVSTTAFVLENQHKPEYKGAFVRLIDGNSEAEKAVMLKEAIQ</sequence>
<dbReference type="InterPro" id="IPR029063">
    <property type="entry name" value="SAM-dependent_MTases_sf"/>
</dbReference>
<dbReference type="GO" id="GO:0009007">
    <property type="term" value="F:site-specific DNA-methyltransferase (adenine-specific) activity"/>
    <property type="evidence" value="ECO:0007669"/>
    <property type="project" value="UniProtKB-EC"/>
</dbReference>
<dbReference type="Pfam" id="PF07669">
    <property type="entry name" value="Eco57I"/>
    <property type="match status" value="1"/>
</dbReference>
<dbReference type="GO" id="GO:0032259">
    <property type="term" value="P:methylation"/>
    <property type="evidence" value="ECO:0007669"/>
    <property type="project" value="UniProtKB-KW"/>
</dbReference>
<accession>A0A120G5C0</accession>
<dbReference type="EMBL" id="LCYC01000007">
    <property type="protein sequence ID" value="KWV83863.1"/>
    <property type="molecule type" value="Genomic_DNA"/>
</dbReference>
<dbReference type="InterPro" id="IPR050953">
    <property type="entry name" value="N4_N6_ade-DNA_methylase"/>
</dbReference>
<feature type="domain" description="Type II methyltransferase M.TaqI-like" evidence="6">
    <location>
        <begin position="329"/>
        <end position="547"/>
    </location>
</feature>
<reference evidence="7 8" key="1">
    <citation type="submission" date="2015-05" db="EMBL/GenBank/DDBJ databases">
        <title>A genomic and transcriptomic approach to investigate the blue pigment phenotype in Pseudomonas fluorescens.</title>
        <authorList>
            <person name="Andreani N.A."/>
            <person name="Cardazzo B."/>
        </authorList>
    </citation>
    <scope>NUCLEOTIDE SEQUENCE [LARGE SCALE GENOMIC DNA]</scope>
    <source>
        <strain evidence="7 8">Ps_40</strain>
    </source>
</reference>
<evidence type="ECO:0000256" key="5">
    <source>
        <dbReference type="ARBA" id="ARBA00047942"/>
    </source>
</evidence>
<dbReference type="PRINTS" id="PR00507">
    <property type="entry name" value="N12N6MTFRASE"/>
</dbReference>
<evidence type="ECO:0000313" key="8">
    <source>
        <dbReference type="Proteomes" id="UP000063434"/>
    </source>
</evidence>
<evidence type="ECO:0000259" key="6">
    <source>
        <dbReference type="Pfam" id="PF07669"/>
    </source>
</evidence>
<protein>
    <recommendedName>
        <fullName evidence="1">site-specific DNA-methyltransferase (adenine-specific)</fullName>
        <ecNumber evidence="1">2.1.1.72</ecNumber>
    </recommendedName>
</protein>
<dbReference type="InterPro" id="IPR002052">
    <property type="entry name" value="DNA_methylase_N6_adenine_CS"/>
</dbReference>
<dbReference type="GO" id="GO:0006304">
    <property type="term" value="P:DNA modification"/>
    <property type="evidence" value="ECO:0007669"/>
    <property type="project" value="InterPro"/>
</dbReference>
<dbReference type="RefSeq" id="WP_060765714.1">
    <property type="nucleotide sequence ID" value="NZ_LCYC01000007.1"/>
</dbReference>
<dbReference type="PANTHER" id="PTHR33841:SF1">
    <property type="entry name" value="DNA METHYLTRANSFERASE A"/>
    <property type="match status" value="1"/>
</dbReference>
<keyword evidence="3" id="KW-0808">Transferase</keyword>
<name>A0A120G5C0_PSEFL</name>
<gene>
    <name evidence="7" type="ORF">PFL603g_00650</name>
</gene>
<dbReference type="PANTHER" id="PTHR33841">
    <property type="entry name" value="DNA METHYLTRANSFERASE YEEA-RELATED"/>
    <property type="match status" value="1"/>
</dbReference>
<dbReference type="Gene3D" id="3.40.50.150">
    <property type="entry name" value="Vaccinia Virus protein VP39"/>
    <property type="match status" value="1"/>
</dbReference>
<dbReference type="SUPFAM" id="SSF53335">
    <property type="entry name" value="S-adenosyl-L-methionine-dependent methyltransferases"/>
    <property type="match status" value="1"/>
</dbReference>
<evidence type="ECO:0000256" key="2">
    <source>
        <dbReference type="ARBA" id="ARBA00022603"/>
    </source>
</evidence>
<keyword evidence="2 7" id="KW-0489">Methyltransferase</keyword>
<dbReference type="EC" id="2.1.1.72" evidence="1"/>
<dbReference type="PROSITE" id="PS00092">
    <property type="entry name" value="N6_MTASE"/>
    <property type="match status" value="1"/>
</dbReference>
<evidence type="ECO:0000256" key="1">
    <source>
        <dbReference type="ARBA" id="ARBA00011900"/>
    </source>
</evidence>
<dbReference type="GO" id="GO:0003676">
    <property type="term" value="F:nucleic acid binding"/>
    <property type="evidence" value="ECO:0007669"/>
    <property type="project" value="InterPro"/>
</dbReference>
<dbReference type="PATRIC" id="fig|294.195.peg.699"/>
<comment type="catalytic activity">
    <reaction evidence="5">
        <text>a 2'-deoxyadenosine in DNA + S-adenosyl-L-methionine = an N(6)-methyl-2'-deoxyadenosine in DNA + S-adenosyl-L-homocysteine + H(+)</text>
        <dbReference type="Rhea" id="RHEA:15197"/>
        <dbReference type="Rhea" id="RHEA-COMP:12418"/>
        <dbReference type="Rhea" id="RHEA-COMP:12419"/>
        <dbReference type="ChEBI" id="CHEBI:15378"/>
        <dbReference type="ChEBI" id="CHEBI:57856"/>
        <dbReference type="ChEBI" id="CHEBI:59789"/>
        <dbReference type="ChEBI" id="CHEBI:90615"/>
        <dbReference type="ChEBI" id="CHEBI:90616"/>
        <dbReference type="EC" id="2.1.1.72"/>
    </reaction>
</comment>
<dbReference type="InterPro" id="IPR047939">
    <property type="entry name" value="BREX_1_PglX"/>
</dbReference>
<dbReference type="Proteomes" id="UP000063434">
    <property type="component" value="Unassembled WGS sequence"/>
</dbReference>
<dbReference type="InterPro" id="IPR011639">
    <property type="entry name" value="MethylTrfase_TaqI-like_dom"/>
</dbReference>
<keyword evidence="4" id="KW-0949">S-adenosyl-L-methionine</keyword>
<evidence type="ECO:0000313" key="7">
    <source>
        <dbReference type="EMBL" id="KWV83863.1"/>
    </source>
</evidence>
<proteinExistence type="predicted"/>
<dbReference type="NCBIfam" id="NF033452">
    <property type="entry name" value="BREX_1_MTaseX"/>
    <property type="match status" value="1"/>
</dbReference>
<evidence type="ECO:0000256" key="4">
    <source>
        <dbReference type="ARBA" id="ARBA00022691"/>
    </source>
</evidence>